<keyword evidence="1" id="KW-0732">Signal</keyword>
<dbReference type="RefSeq" id="WP_135760641.1">
    <property type="nucleotide sequence ID" value="NZ_RQHW01000042.1"/>
</dbReference>
<evidence type="ECO:0000313" key="3">
    <source>
        <dbReference type="EMBL" id="TGN18958.1"/>
    </source>
</evidence>
<feature type="domain" description="Haem-binding uptake Tiki superfamily ChaN" evidence="2">
    <location>
        <begin position="44"/>
        <end position="250"/>
    </location>
</feature>
<dbReference type="EMBL" id="RQHW01000042">
    <property type="protein sequence ID" value="TGN18958.1"/>
    <property type="molecule type" value="Genomic_DNA"/>
</dbReference>
<dbReference type="SUPFAM" id="SSF159501">
    <property type="entry name" value="EreA/ChaN-like"/>
    <property type="match status" value="1"/>
</dbReference>
<protein>
    <recommendedName>
        <fullName evidence="2">Haem-binding uptake Tiki superfamily ChaN domain-containing protein</fullName>
    </recommendedName>
</protein>
<name>A0A4R9M2F4_9LEPT</name>
<dbReference type="Pfam" id="PF04187">
    <property type="entry name" value="Cofac_haem_bdg"/>
    <property type="match status" value="1"/>
</dbReference>
<dbReference type="Gene3D" id="3.40.50.11550">
    <property type="match status" value="1"/>
</dbReference>
<dbReference type="OrthoDB" id="1680202at2"/>
<sequence>MSRKFSFFFFLLFPFLLFADGEGKGDVQIWKSKTKEKVSWESVLKEAESFDVILWGEEHDDSPGHRAQLEFFRRLTEVLPTSLSLEMLEKDQQTIVDEYIKGVISEKHLLTSTFHWKNFTEDYFPLVKHAKETYSPVVCANPPRRYVNALARKGIVAYMDFSQEAHRFLPEAYTLGLHISPDYLTRLRSLFQGHEKGQGPNPEHMILSQFMWDQGMAESISREIYRSGRKVLHLNGRFHSDFEGGIAFRLKKMGHKVLVISAFPEGKEEESNFEKIADFVILTKRR</sequence>
<evidence type="ECO:0000256" key="1">
    <source>
        <dbReference type="SAM" id="SignalP"/>
    </source>
</evidence>
<dbReference type="Proteomes" id="UP000298058">
    <property type="component" value="Unassembled WGS sequence"/>
</dbReference>
<reference evidence="3" key="1">
    <citation type="journal article" date="2019" name="PLoS Negl. Trop. Dis.">
        <title>Revisiting the worldwide diversity of Leptospira species in the environment.</title>
        <authorList>
            <person name="Vincent A.T."/>
            <person name="Schiettekatte O."/>
            <person name="Bourhy P."/>
            <person name="Veyrier F.J."/>
            <person name="Picardeau M."/>
        </authorList>
    </citation>
    <scope>NUCLEOTIDE SEQUENCE [LARGE SCALE GENOMIC DNA]</scope>
    <source>
        <strain evidence="3">201300427</strain>
    </source>
</reference>
<evidence type="ECO:0000313" key="4">
    <source>
        <dbReference type="Proteomes" id="UP000298058"/>
    </source>
</evidence>
<dbReference type="AlphaFoldDB" id="A0A4R9M2F4"/>
<comment type="caution">
    <text evidence="3">The sequence shown here is derived from an EMBL/GenBank/DDBJ whole genome shotgun (WGS) entry which is preliminary data.</text>
</comment>
<feature type="signal peptide" evidence="1">
    <location>
        <begin position="1"/>
        <end position="19"/>
    </location>
</feature>
<feature type="chain" id="PRO_5021009978" description="Haem-binding uptake Tiki superfamily ChaN domain-containing protein" evidence="1">
    <location>
        <begin position="20"/>
        <end position="286"/>
    </location>
</feature>
<dbReference type="CDD" id="cd14727">
    <property type="entry name" value="ChanN-like"/>
    <property type="match status" value="1"/>
</dbReference>
<proteinExistence type="predicted"/>
<accession>A0A4R9M2F4</accession>
<dbReference type="InterPro" id="IPR007314">
    <property type="entry name" value="Cofac_haem-bd_dom"/>
</dbReference>
<organism evidence="3 4">
    <name type="scientific">Leptospira idonii</name>
    <dbReference type="NCBI Taxonomy" id="1193500"/>
    <lineage>
        <taxon>Bacteria</taxon>
        <taxon>Pseudomonadati</taxon>
        <taxon>Spirochaetota</taxon>
        <taxon>Spirochaetia</taxon>
        <taxon>Leptospirales</taxon>
        <taxon>Leptospiraceae</taxon>
        <taxon>Leptospira</taxon>
    </lineage>
</organism>
<evidence type="ECO:0000259" key="2">
    <source>
        <dbReference type="Pfam" id="PF04187"/>
    </source>
</evidence>
<keyword evidence="4" id="KW-1185">Reference proteome</keyword>
<gene>
    <name evidence="3" type="ORF">EHS15_11110</name>
</gene>